<dbReference type="AlphaFoldDB" id="A0A1I0S8W7"/>
<dbReference type="InterPro" id="IPR008969">
    <property type="entry name" value="CarboxyPept-like_regulatory"/>
</dbReference>
<proteinExistence type="predicted"/>
<evidence type="ECO:0008006" key="4">
    <source>
        <dbReference type="Google" id="ProtNLM"/>
    </source>
</evidence>
<accession>A0A1I0S8W7</accession>
<keyword evidence="1" id="KW-0732">Signal</keyword>
<dbReference type="OrthoDB" id="1118857at2"/>
<feature type="chain" id="PRO_5011440785" description="CarboxypepD_reg-like domain-containing protein" evidence="1">
    <location>
        <begin position="20"/>
        <end position="255"/>
    </location>
</feature>
<reference evidence="3" key="1">
    <citation type="submission" date="2016-10" db="EMBL/GenBank/DDBJ databases">
        <authorList>
            <person name="Varghese N."/>
            <person name="Submissions S."/>
        </authorList>
    </citation>
    <scope>NUCLEOTIDE SEQUENCE [LARGE SCALE GENOMIC DNA]</scope>
    <source>
        <strain evidence="3">DSM 3695</strain>
    </source>
</reference>
<dbReference type="STRING" id="29529.SAMN04488122_4952"/>
<keyword evidence="3" id="KW-1185">Reference proteome</keyword>
<evidence type="ECO:0000313" key="3">
    <source>
        <dbReference type="Proteomes" id="UP000199310"/>
    </source>
</evidence>
<dbReference type="Proteomes" id="UP000199310">
    <property type="component" value="Unassembled WGS sequence"/>
</dbReference>
<dbReference type="EMBL" id="FOJG01000002">
    <property type="protein sequence ID" value="SEW52583.1"/>
    <property type="molecule type" value="Genomic_DNA"/>
</dbReference>
<name>A0A1I0S8W7_9BACT</name>
<evidence type="ECO:0000313" key="2">
    <source>
        <dbReference type="EMBL" id="SEW52583.1"/>
    </source>
</evidence>
<sequence length="255" mass="29159">MKATYTSIIFLLIPGAVFAQKTVSGRITDATSFLPLEGVSGINISTRKTVITDSNGAFIIGSHAGDTLRFSRIGYLPQQVIISRELFNLPTLSIKMTQGVITLQQQLVRGHNHSADSMRLRDEYGKYFKKPQQWDFNLLLPKENKAELRDQFHTVRQSVNINQLYKNLSFRRNKRLNNFRKTLLAKEEAAYCDHAYDPDIVQQVTGLHGDSLDYFMAHYQPSTAILQTSTRYELMICINRLYLQYKDSIAMLGKN</sequence>
<protein>
    <recommendedName>
        <fullName evidence="4">CarboxypepD_reg-like domain-containing protein</fullName>
    </recommendedName>
</protein>
<dbReference type="SUPFAM" id="SSF49464">
    <property type="entry name" value="Carboxypeptidase regulatory domain-like"/>
    <property type="match status" value="1"/>
</dbReference>
<organism evidence="2 3">
    <name type="scientific">Chitinophaga arvensicola</name>
    <dbReference type="NCBI Taxonomy" id="29529"/>
    <lineage>
        <taxon>Bacteria</taxon>
        <taxon>Pseudomonadati</taxon>
        <taxon>Bacteroidota</taxon>
        <taxon>Chitinophagia</taxon>
        <taxon>Chitinophagales</taxon>
        <taxon>Chitinophagaceae</taxon>
        <taxon>Chitinophaga</taxon>
    </lineage>
</organism>
<dbReference type="RefSeq" id="WP_089899163.1">
    <property type="nucleotide sequence ID" value="NZ_FOJG01000002.1"/>
</dbReference>
<gene>
    <name evidence="2" type="ORF">SAMN04488122_4952</name>
</gene>
<evidence type="ECO:0000256" key="1">
    <source>
        <dbReference type="SAM" id="SignalP"/>
    </source>
</evidence>
<feature type="signal peptide" evidence="1">
    <location>
        <begin position="1"/>
        <end position="19"/>
    </location>
</feature>